<evidence type="ECO:0000256" key="4">
    <source>
        <dbReference type="ARBA" id="ARBA00022442"/>
    </source>
</evidence>
<reference evidence="15 16" key="1">
    <citation type="journal article" date="2024" name="Ann. Entomol. Soc. Am.">
        <title>Genomic analyses of the southern and eastern yellowjacket wasps (Hymenoptera: Vespidae) reveal evolutionary signatures of social life.</title>
        <authorList>
            <person name="Catto M.A."/>
            <person name="Caine P.B."/>
            <person name="Orr S.E."/>
            <person name="Hunt B.G."/>
            <person name="Goodisman M.A.D."/>
        </authorList>
    </citation>
    <scope>NUCLEOTIDE SEQUENCE [LARGE SCALE GENOMIC DNA]</scope>
    <source>
        <strain evidence="15">232</strain>
        <tissue evidence="15">Head and thorax</tissue>
    </source>
</reference>
<evidence type="ECO:0000259" key="14">
    <source>
        <dbReference type="Pfam" id="PF02872"/>
    </source>
</evidence>
<dbReference type="InterPro" id="IPR004843">
    <property type="entry name" value="Calcineurin-like_PHP"/>
</dbReference>
<feature type="domain" description="5'-Nucleotidase C-terminal" evidence="14">
    <location>
        <begin position="395"/>
        <end position="556"/>
    </location>
</feature>
<dbReference type="EMBL" id="JAYRBN010000074">
    <property type="protein sequence ID" value="KAL2733390.1"/>
    <property type="molecule type" value="Genomic_DNA"/>
</dbReference>
<dbReference type="GO" id="GO:0090729">
    <property type="term" value="F:toxin activity"/>
    <property type="evidence" value="ECO:0007669"/>
    <property type="project" value="UniProtKB-KW"/>
</dbReference>
<dbReference type="Gene3D" id="3.60.21.10">
    <property type="match status" value="1"/>
</dbReference>
<evidence type="ECO:0000259" key="13">
    <source>
        <dbReference type="Pfam" id="PF00149"/>
    </source>
</evidence>
<keyword evidence="10 12" id="KW-0378">Hydrolase</keyword>
<dbReference type="Proteomes" id="UP001607303">
    <property type="component" value="Unassembled WGS sequence"/>
</dbReference>
<evidence type="ECO:0000256" key="12">
    <source>
        <dbReference type="RuleBase" id="RU362119"/>
    </source>
</evidence>
<evidence type="ECO:0000256" key="3">
    <source>
        <dbReference type="ARBA" id="ARBA00012148"/>
    </source>
</evidence>
<keyword evidence="4" id="KW-1201">Platelet aggregation inhibiting toxin</keyword>
<dbReference type="PANTHER" id="PTHR11575:SF32">
    <property type="entry name" value="APYRASE-LIKE PROTEIN"/>
    <property type="match status" value="1"/>
</dbReference>
<comment type="subcellular location">
    <subcellularLocation>
        <location evidence="1">Secreted</location>
    </subcellularLocation>
</comment>
<organism evidence="15 16">
    <name type="scientific">Vespula maculifrons</name>
    <name type="common">Eastern yellow jacket</name>
    <name type="synonym">Wasp</name>
    <dbReference type="NCBI Taxonomy" id="7453"/>
    <lineage>
        <taxon>Eukaryota</taxon>
        <taxon>Metazoa</taxon>
        <taxon>Ecdysozoa</taxon>
        <taxon>Arthropoda</taxon>
        <taxon>Hexapoda</taxon>
        <taxon>Insecta</taxon>
        <taxon>Pterygota</taxon>
        <taxon>Neoptera</taxon>
        <taxon>Endopterygota</taxon>
        <taxon>Hymenoptera</taxon>
        <taxon>Apocrita</taxon>
        <taxon>Aculeata</taxon>
        <taxon>Vespoidea</taxon>
        <taxon>Vespidae</taxon>
        <taxon>Vespinae</taxon>
        <taxon>Vespula</taxon>
    </lineage>
</organism>
<comment type="caution">
    <text evidence="15">The sequence shown here is derived from an EMBL/GenBank/DDBJ whole genome shotgun (WGS) entry which is preliminary data.</text>
</comment>
<dbReference type="PANTHER" id="PTHR11575">
    <property type="entry name" value="5'-NUCLEOTIDASE-RELATED"/>
    <property type="match status" value="1"/>
</dbReference>
<evidence type="ECO:0000256" key="11">
    <source>
        <dbReference type="ARBA" id="ARBA00023240"/>
    </source>
</evidence>
<dbReference type="InterPro" id="IPR006146">
    <property type="entry name" value="5'-Nucleotdase_CS"/>
</dbReference>
<evidence type="ECO:0000256" key="1">
    <source>
        <dbReference type="ARBA" id="ARBA00004613"/>
    </source>
</evidence>
<dbReference type="FunFam" id="3.60.21.10:FF:000020">
    <property type="entry name" value="NT5E isoform 4"/>
    <property type="match status" value="1"/>
</dbReference>
<dbReference type="AlphaFoldDB" id="A0ABD2BLA7"/>
<keyword evidence="7" id="KW-0479">Metal-binding</keyword>
<evidence type="ECO:0000256" key="5">
    <source>
        <dbReference type="ARBA" id="ARBA00022525"/>
    </source>
</evidence>
<sequence>MDVLVLSWKAQRQIVVSEAVLDEHSVLTVIYYWTDTSIADCLFLIDQLSNAHKMYTLLLIAVLSQTCLGFTGRGLVYPGQTDFFELSIIHLNDFHARFQQTNPTSGTCHVGQEKDCVGGISRVYTAVNRLKKERPNAIFLNAGDHYQGTLWYNVHRWNVTATFMNMLPHDAMTIGNHEFDNKIAGLVPFLKAVKAPVVVTNIDDREEPTIQGLYQNSTIIERGGRKIGVIGVIISTTNTISDTEKLRFLDEVDSVNEEAEKLKAQGVDIIIALSHCGLNIDRVMAANCPLLDVIVGGHSHTFLYSGPPPFIDTPEDDYPVIVTQENTNRTVLIVQAAAFTKYLGNLTVWFDDQGEVVDWEGNPILLDYSIEQDPDILKALIPWQKDVDALAWKHVGKTKVFLDNKCKGKQCNLGNFITDAMIDSFVDLAENETYWTYAAISCTNTGGIRASIEDFAVNITYGDLLMVQPFENTWDTVEITGSSIKYLLEKERIMVWSGLKVIYNMTKDAPNRLVDVKVRCRACEVPRYEDLLDDEWYRIVVPSFVYGGGDDIQVFKKYGRNHKVGSLDIDLFVEYVQKMSPIIAGTDNRVNFLHS</sequence>
<dbReference type="InterPro" id="IPR029052">
    <property type="entry name" value="Metallo-depent_PP-like"/>
</dbReference>
<dbReference type="InterPro" id="IPR006179">
    <property type="entry name" value="5_nucleotidase/apyrase"/>
</dbReference>
<dbReference type="SUPFAM" id="SSF56300">
    <property type="entry name" value="Metallo-dependent phosphatases"/>
    <property type="match status" value="1"/>
</dbReference>
<dbReference type="SUPFAM" id="SSF55816">
    <property type="entry name" value="5'-nucleotidase (syn. UDP-sugar hydrolase), C-terminal domain"/>
    <property type="match status" value="1"/>
</dbReference>
<dbReference type="PROSITE" id="PS00786">
    <property type="entry name" value="5_NUCLEOTIDASE_2"/>
    <property type="match status" value="1"/>
</dbReference>
<dbReference type="FunFam" id="3.90.780.10:FF:000004">
    <property type="entry name" value="UDP-sugar hydrolase, putative"/>
    <property type="match status" value="1"/>
</dbReference>
<keyword evidence="5" id="KW-0964">Secreted</keyword>
<comment type="similarity">
    <text evidence="2 12">Belongs to the 5'-nucleotidase family.</text>
</comment>
<dbReference type="PRINTS" id="PR01607">
    <property type="entry name" value="APYRASEFAMLY"/>
</dbReference>
<evidence type="ECO:0000313" key="15">
    <source>
        <dbReference type="EMBL" id="KAL2733390.1"/>
    </source>
</evidence>
<evidence type="ECO:0000256" key="8">
    <source>
        <dbReference type="ARBA" id="ARBA00022729"/>
    </source>
</evidence>
<keyword evidence="6" id="KW-0800">Toxin</keyword>
<dbReference type="InterPro" id="IPR036907">
    <property type="entry name" value="5'-Nucleotdase_C_sf"/>
</dbReference>
<keyword evidence="8" id="KW-0732">Signal</keyword>
<evidence type="ECO:0000256" key="2">
    <source>
        <dbReference type="ARBA" id="ARBA00006654"/>
    </source>
</evidence>
<feature type="domain" description="Calcineurin-like phosphoesterase" evidence="13">
    <location>
        <begin position="87"/>
        <end position="301"/>
    </location>
</feature>
<keyword evidence="9 12" id="KW-0547">Nucleotide-binding</keyword>
<gene>
    <name evidence="15" type="ORF">V1477_014358</name>
</gene>
<dbReference type="GO" id="GO:0000166">
    <property type="term" value="F:nucleotide binding"/>
    <property type="evidence" value="ECO:0007669"/>
    <property type="project" value="UniProtKB-KW"/>
</dbReference>
<dbReference type="EC" id="3.6.1.5" evidence="3"/>
<evidence type="ECO:0000256" key="10">
    <source>
        <dbReference type="ARBA" id="ARBA00022801"/>
    </source>
</evidence>
<name>A0ABD2BLA7_VESMC</name>
<keyword evidence="16" id="KW-1185">Reference proteome</keyword>
<dbReference type="Pfam" id="PF02872">
    <property type="entry name" value="5_nucleotid_C"/>
    <property type="match status" value="1"/>
</dbReference>
<proteinExistence type="inferred from homology"/>
<dbReference type="InterPro" id="IPR008334">
    <property type="entry name" value="5'-Nucleotdase_C"/>
</dbReference>
<evidence type="ECO:0000256" key="7">
    <source>
        <dbReference type="ARBA" id="ARBA00022723"/>
    </source>
</evidence>
<dbReference type="GO" id="GO:0046872">
    <property type="term" value="F:metal ion binding"/>
    <property type="evidence" value="ECO:0007669"/>
    <property type="project" value="UniProtKB-KW"/>
</dbReference>
<evidence type="ECO:0000313" key="16">
    <source>
        <dbReference type="Proteomes" id="UP001607303"/>
    </source>
</evidence>
<accession>A0ABD2BLA7</accession>
<evidence type="ECO:0000256" key="6">
    <source>
        <dbReference type="ARBA" id="ARBA00022656"/>
    </source>
</evidence>
<dbReference type="Gene3D" id="3.90.780.10">
    <property type="entry name" value="5'-Nucleotidase, C-terminal domain"/>
    <property type="match status" value="1"/>
</dbReference>
<dbReference type="GO" id="GO:0004050">
    <property type="term" value="F:apyrase activity"/>
    <property type="evidence" value="ECO:0007669"/>
    <property type="project" value="UniProtKB-EC"/>
</dbReference>
<keyword evidence="11" id="KW-1199">Hemostasis impairing toxin</keyword>
<dbReference type="CDD" id="cd07409">
    <property type="entry name" value="MPP_CD73_N"/>
    <property type="match status" value="1"/>
</dbReference>
<protein>
    <recommendedName>
        <fullName evidence="3">apyrase</fullName>
        <ecNumber evidence="3">3.6.1.5</ecNumber>
    </recommendedName>
</protein>
<dbReference type="GO" id="GO:0005615">
    <property type="term" value="C:extracellular space"/>
    <property type="evidence" value="ECO:0007669"/>
    <property type="project" value="UniProtKB-ARBA"/>
</dbReference>
<evidence type="ECO:0000256" key="9">
    <source>
        <dbReference type="ARBA" id="ARBA00022741"/>
    </source>
</evidence>
<dbReference type="Pfam" id="PF00149">
    <property type="entry name" value="Metallophos"/>
    <property type="match status" value="1"/>
</dbReference>